<proteinExistence type="predicted"/>
<keyword evidence="3" id="KW-1185">Reference proteome</keyword>
<sequence>MPVFVSGLELSRRFFQEVARPLLINAFPELRYAAALIGPGSEVLGFDNEVSVDHDWGPRLFIFLREEDAEQGDAIADLLSQQLPETFADFPVSFPQSVAPGLRIMSRPLTGPVKHRVIPITLRNFVRVQLGYDLAQPVEAADWLTFPSHALGELVKGEVYQDEVGELTALRSRFAWYPHDIWLYLLAAGWQRIGQEEHLMPRAGSVGDELGSALIGSRLVRDIMNLCFLLEKQYAPYPKWFGTAFGRLRSAQELAPLLWRAQQASSWKERSEALARAYEALARLQNALQMCPTLPANATYFYERPFPVIHGEIFAQALLEQITDPAVKHIATQRLIGNINQWSDNTDMEGIAREKRRQLYT</sequence>
<evidence type="ECO:0000313" key="3">
    <source>
        <dbReference type="Proteomes" id="UP000635565"/>
    </source>
</evidence>
<name>A0ABQ3VVR2_9CHLR</name>
<gene>
    <name evidence="2" type="ORF">KSZ_71970</name>
</gene>
<evidence type="ECO:0000259" key="1">
    <source>
        <dbReference type="Pfam" id="PF13228"/>
    </source>
</evidence>
<protein>
    <recommendedName>
        <fullName evidence="1">DUF4037 domain-containing protein</fullName>
    </recommendedName>
</protein>
<dbReference type="Pfam" id="PF13228">
    <property type="entry name" value="DUF4037"/>
    <property type="match status" value="1"/>
</dbReference>
<reference evidence="2 3" key="1">
    <citation type="journal article" date="2021" name="Int. J. Syst. Evol. Microbiol.">
        <title>Reticulibacter mediterranei gen. nov., sp. nov., within the new family Reticulibacteraceae fam. nov., and Ktedonospora formicarum gen. nov., sp. nov., Ktedonobacter robiniae sp. nov., Dictyobacter formicarum sp. nov. and Dictyobacter arantiisoli sp. nov., belonging to the class Ktedonobacteria.</title>
        <authorList>
            <person name="Yabe S."/>
            <person name="Zheng Y."/>
            <person name="Wang C.M."/>
            <person name="Sakai Y."/>
            <person name="Abe K."/>
            <person name="Yokota A."/>
            <person name="Donadio S."/>
            <person name="Cavaletti L."/>
            <person name="Monciardini P."/>
        </authorList>
    </citation>
    <scope>NUCLEOTIDE SEQUENCE [LARGE SCALE GENOMIC DNA]</scope>
    <source>
        <strain evidence="2 3">SOSP1-9</strain>
    </source>
</reference>
<dbReference type="RefSeq" id="WP_201366723.1">
    <property type="nucleotide sequence ID" value="NZ_BNJJ01000033.1"/>
</dbReference>
<dbReference type="Proteomes" id="UP000635565">
    <property type="component" value="Unassembled WGS sequence"/>
</dbReference>
<feature type="domain" description="DUF4037" evidence="1">
    <location>
        <begin position="143"/>
        <end position="241"/>
    </location>
</feature>
<accession>A0ABQ3VVR2</accession>
<organism evidence="2 3">
    <name type="scientific">Dictyobacter formicarum</name>
    <dbReference type="NCBI Taxonomy" id="2778368"/>
    <lineage>
        <taxon>Bacteria</taxon>
        <taxon>Bacillati</taxon>
        <taxon>Chloroflexota</taxon>
        <taxon>Ktedonobacteria</taxon>
        <taxon>Ktedonobacterales</taxon>
        <taxon>Dictyobacteraceae</taxon>
        <taxon>Dictyobacter</taxon>
    </lineage>
</organism>
<dbReference type="EMBL" id="BNJJ01000033">
    <property type="protein sequence ID" value="GHO89191.1"/>
    <property type="molecule type" value="Genomic_DNA"/>
</dbReference>
<dbReference type="InterPro" id="IPR025117">
    <property type="entry name" value="DUF4037"/>
</dbReference>
<comment type="caution">
    <text evidence="2">The sequence shown here is derived from an EMBL/GenBank/DDBJ whole genome shotgun (WGS) entry which is preliminary data.</text>
</comment>
<evidence type="ECO:0000313" key="2">
    <source>
        <dbReference type="EMBL" id="GHO89191.1"/>
    </source>
</evidence>